<evidence type="ECO:0000313" key="3">
    <source>
        <dbReference type="EMBL" id="MEQ2440629.1"/>
    </source>
</evidence>
<dbReference type="RefSeq" id="WP_349219301.1">
    <property type="nucleotide sequence ID" value="NZ_JBBMFD010000010.1"/>
</dbReference>
<dbReference type="InterPro" id="IPR051159">
    <property type="entry name" value="Hexapeptide_acetyltransf"/>
</dbReference>
<dbReference type="SUPFAM" id="SSF51161">
    <property type="entry name" value="Trimeric LpxA-like enzymes"/>
    <property type="match status" value="1"/>
</dbReference>
<evidence type="ECO:0000256" key="2">
    <source>
        <dbReference type="ARBA" id="ARBA00022679"/>
    </source>
</evidence>
<keyword evidence="2 3" id="KW-0808">Transferase</keyword>
<gene>
    <name evidence="3" type="ORF">WMO26_07300</name>
</gene>
<dbReference type="InterPro" id="IPR001451">
    <property type="entry name" value="Hexapep"/>
</dbReference>
<comment type="caution">
    <text evidence="3">The sequence shown here is derived from an EMBL/GenBank/DDBJ whole genome shotgun (WGS) entry which is preliminary data.</text>
</comment>
<keyword evidence="4" id="KW-1185">Reference proteome</keyword>
<organism evidence="3 4">
    <name type="scientific">Solibaculum intestinale</name>
    <dbReference type="NCBI Taxonomy" id="3133165"/>
    <lineage>
        <taxon>Bacteria</taxon>
        <taxon>Bacillati</taxon>
        <taxon>Bacillota</taxon>
        <taxon>Clostridia</taxon>
        <taxon>Eubacteriales</taxon>
        <taxon>Oscillospiraceae</taxon>
        <taxon>Solibaculum</taxon>
    </lineage>
</organism>
<dbReference type="CDD" id="cd04647">
    <property type="entry name" value="LbH_MAT_like"/>
    <property type="match status" value="1"/>
</dbReference>
<dbReference type="Proteomes" id="UP001489509">
    <property type="component" value="Unassembled WGS sequence"/>
</dbReference>
<evidence type="ECO:0000256" key="1">
    <source>
        <dbReference type="ARBA" id="ARBA00007274"/>
    </source>
</evidence>
<proteinExistence type="inferred from homology"/>
<dbReference type="PANTHER" id="PTHR23416:SF23">
    <property type="entry name" value="ACETYLTRANSFERASE C18B11.09C-RELATED"/>
    <property type="match status" value="1"/>
</dbReference>
<dbReference type="GO" id="GO:0016746">
    <property type="term" value="F:acyltransferase activity"/>
    <property type="evidence" value="ECO:0007669"/>
    <property type="project" value="UniProtKB-KW"/>
</dbReference>
<keyword evidence="3" id="KW-0012">Acyltransferase</keyword>
<sequence length="179" mass="19791">MSRISLIRNTIRMTGWKIRYGKRLSGSLIQNFGKRSSIEIHKNGRLMLGRAIFSRSNTVIVVAGSGTCTIGNNVYFNNNCAVTAMEEIVIEDRVTIGNNTVIVDHDHDYRNPQAGHVVCSKVTIGANTWIGANCVILRGCRIGRDCVIAAGSVVMGNIPDHTIYYQKRETVCKAYEKEA</sequence>
<dbReference type="Gene3D" id="2.160.10.10">
    <property type="entry name" value="Hexapeptide repeat proteins"/>
    <property type="match status" value="1"/>
</dbReference>
<name>A0ABV1E004_9FIRM</name>
<comment type="similarity">
    <text evidence="1">Belongs to the transferase hexapeptide repeat family.</text>
</comment>
<protein>
    <submittedName>
        <fullName evidence="3">Acyltransferase</fullName>
        <ecNumber evidence="3">2.3.1.-</ecNumber>
    </submittedName>
</protein>
<dbReference type="InterPro" id="IPR011004">
    <property type="entry name" value="Trimer_LpxA-like_sf"/>
</dbReference>
<dbReference type="Pfam" id="PF00132">
    <property type="entry name" value="Hexapep"/>
    <property type="match status" value="1"/>
</dbReference>
<dbReference type="PANTHER" id="PTHR23416">
    <property type="entry name" value="SIALIC ACID SYNTHASE-RELATED"/>
    <property type="match status" value="1"/>
</dbReference>
<evidence type="ECO:0000313" key="4">
    <source>
        <dbReference type="Proteomes" id="UP001489509"/>
    </source>
</evidence>
<dbReference type="EMBL" id="JBBMFD010000010">
    <property type="protein sequence ID" value="MEQ2440629.1"/>
    <property type="molecule type" value="Genomic_DNA"/>
</dbReference>
<reference evidence="3 4" key="1">
    <citation type="submission" date="2024-03" db="EMBL/GenBank/DDBJ databases">
        <title>Human intestinal bacterial collection.</title>
        <authorList>
            <person name="Pauvert C."/>
            <person name="Hitch T.C.A."/>
            <person name="Clavel T."/>
        </authorList>
    </citation>
    <scope>NUCLEOTIDE SEQUENCE [LARGE SCALE GENOMIC DNA]</scope>
    <source>
        <strain evidence="3 4">CLA-JM-H44</strain>
    </source>
</reference>
<accession>A0ABV1E004</accession>
<dbReference type="EC" id="2.3.1.-" evidence="3"/>